<gene>
    <name evidence="2" type="ORF">INT76_02765</name>
</gene>
<evidence type="ECO:0000313" key="3">
    <source>
        <dbReference type="Proteomes" id="UP000677616"/>
    </source>
</evidence>
<dbReference type="InterPro" id="IPR025659">
    <property type="entry name" value="Tubby-like_C"/>
</dbReference>
<evidence type="ECO:0000313" key="2">
    <source>
        <dbReference type="EMBL" id="QUE54824.1"/>
    </source>
</evidence>
<dbReference type="InterPro" id="IPR007612">
    <property type="entry name" value="LOR"/>
</dbReference>
<reference evidence="2 3" key="1">
    <citation type="submission" date="2021-04" db="EMBL/GenBank/DDBJ databases">
        <title>Complete genome sequence of a novel Streptococcus species.</title>
        <authorList>
            <person name="Teng J.L.L."/>
        </authorList>
    </citation>
    <scope>NUCLEOTIDE SEQUENCE [LARGE SCALE GENOMIC DNA]</scope>
    <source>
        <strain evidence="2 3">HKU75</strain>
    </source>
</reference>
<dbReference type="SUPFAM" id="SSF54518">
    <property type="entry name" value="Tubby C-terminal domain-like"/>
    <property type="match status" value="1"/>
</dbReference>
<accession>A0ABX7YNC7</accession>
<dbReference type="RefSeq" id="WP_212571944.1">
    <property type="nucleotide sequence ID" value="NZ_CP073084.1"/>
</dbReference>
<dbReference type="Pfam" id="PF04525">
    <property type="entry name" value="LOR"/>
    <property type="match status" value="1"/>
</dbReference>
<dbReference type="Gene3D" id="2.40.160.200">
    <property type="entry name" value="LURP1-related"/>
    <property type="match status" value="1"/>
</dbReference>
<evidence type="ECO:0000256" key="1">
    <source>
        <dbReference type="ARBA" id="ARBA00005437"/>
    </source>
</evidence>
<comment type="similarity">
    <text evidence="1">Belongs to the LOR family.</text>
</comment>
<dbReference type="EMBL" id="CP073084">
    <property type="protein sequence ID" value="QUE54824.1"/>
    <property type="molecule type" value="Genomic_DNA"/>
</dbReference>
<dbReference type="Proteomes" id="UP000677616">
    <property type="component" value="Chromosome"/>
</dbReference>
<dbReference type="InterPro" id="IPR038595">
    <property type="entry name" value="LOR_sf"/>
</dbReference>
<organism evidence="2 3">
    <name type="scientific">Streptococcus oriscaviae</name>
    <dbReference type="NCBI Taxonomy" id="2781599"/>
    <lineage>
        <taxon>Bacteria</taxon>
        <taxon>Bacillati</taxon>
        <taxon>Bacillota</taxon>
        <taxon>Bacilli</taxon>
        <taxon>Lactobacillales</taxon>
        <taxon>Streptococcaceae</taxon>
        <taxon>Streptococcus</taxon>
    </lineage>
</organism>
<name>A0ABX7YNC7_9STRE</name>
<sequence length="165" mass="19322">MKQFRIKQKFWSLGGRFEIFDQLGSLGYQVEGSVLRWLKEYEVKDALGQPVSHIKEEWSWFLPRFTVTMKDGRRFTIQKEFTWFKDRYKIADLGLEVQGDFWDMNFSLLSDNREVARISQEWFALMSTYNVEVYEDVYADVAISLVIAIDFVKERAAVASSAASS</sequence>
<proteinExistence type="inferred from homology"/>
<protein>
    <submittedName>
        <fullName evidence="2">LURP-one-related family protein</fullName>
    </submittedName>
</protein>
<keyword evidence="3" id="KW-1185">Reference proteome</keyword>